<keyword evidence="3" id="KW-0813">Transport</keyword>
<dbReference type="InterPro" id="IPR051906">
    <property type="entry name" value="TolC-like"/>
</dbReference>
<evidence type="ECO:0000313" key="10">
    <source>
        <dbReference type="Proteomes" id="UP001405405"/>
    </source>
</evidence>
<accession>A0ABV0CK29</accession>
<evidence type="ECO:0000256" key="6">
    <source>
        <dbReference type="ARBA" id="ARBA00023136"/>
    </source>
</evidence>
<keyword evidence="5" id="KW-0812">Transmembrane</keyword>
<dbReference type="SUPFAM" id="SSF56954">
    <property type="entry name" value="Outer membrane efflux proteins (OEP)"/>
    <property type="match status" value="1"/>
</dbReference>
<evidence type="ECO:0000256" key="5">
    <source>
        <dbReference type="ARBA" id="ARBA00022692"/>
    </source>
</evidence>
<evidence type="ECO:0000256" key="8">
    <source>
        <dbReference type="SAM" id="SignalP"/>
    </source>
</evidence>
<dbReference type="Proteomes" id="UP001405405">
    <property type="component" value="Unassembled WGS sequence"/>
</dbReference>
<feature type="signal peptide" evidence="8">
    <location>
        <begin position="1"/>
        <end position="22"/>
    </location>
</feature>
<evidence type="ECO:0000256" key="4">
    <source>
        <dbReference type="ARBA" id="ARBA00022452"/>
    </source>
</evidence>
<dbReference type="PANTHER" id="PTHR30026">
    <property type="entry name" value="OUTER MEMBRANE PROTEIN TOLC"/>
    <property type="match status" value="1"/>
</dbReference>
<dbReference type="PANTHER" id="PTHR30026:SF20">
    <property type="entry name" value="OUTER MEMBRANE PROTEIN TOLC"/>
    <property type="match status" value="1"/>
</dbReference>
<comment type="caution">
    <text evidence="9">The sequence shown here is derived from an EMBL/GenBank/DDBJ whole genome shotgun (WGS) entry which is preliminary data.</text>
</comment>
<dbReference type="EMBL" id="JAYFSJ010000006">
    <property type="protein sequence ID" value="MEN7431173.1"/>
    <property type="molecule type" value="Genomic_DNA"/>
</dbReference>
<keyword evidence="8" id="KW-0732">Signal</keyword>
<keyword evidence="7" id="KW-0998">Cell outer membrane</keyword>
<dbReference type="InterPro" id="IPR010130">
    <property type="entry name" value="T1SS_OMP_TolC"/>
</dbReference>
<dbReference type="Pfam" id="PF02321">
    <property type="entry name" value="OEP"/>
    <property type="match status" value="2"/>
</dbReference>
<name>A0ABV0CK29_9NEIS</name>
<organism evidence="9 10">
    <name type="scientific">Chromobacterium indicum</name>
    <dbReference type="NCBI Taxonomy" id="3110228"/>
    <lineage>
        <taxon>Bacteria</taxon>
        <taxon>Pseudomonadati</taxon>
        <taxon>Pseudomonadota</taxon>
        <taxon>Betaproteobacteria</taxon>
        <taxon>Neisseriales</taxon>
        <taxon>Chromobacteriaceae</taxon>
        <taxon>Chromobacterium</taxon>
    </lineage>
</organism>
<keyword evidence="10" id="KW-1185">Reference proteome</keyword>
<proteinExistence type="inferred from homology"/>
<evidence type="ECO:0000313" key="9">
    <source>
        <dbReference type="EMBL" id="MEN7431173.1"/>
    </source>
</evidence>
<dbReference type="InterPro" id="IPR003423">
    <property type="entry name" value="OMP_efflux"/>
</dbReference>
<dbReference type="NCBIfam" id="TIGR01844">
    <property type="entry name" value="type_I_sec_TolC"/>
    <property type="match status" value="1"/>
</dbReference>
<comment type="similarity">
    <text evidence="2">Belongs to the outer membrane factor (OMF) (TC 1.B.17) family.</text>
</comment>
<gene>
    <name evidence="9" type="ORF">VA599_10455</name>
</gene>
<evidence type="ECO:0000256" key="3">
    <source>
        <dbReference type="ARBA" id="ARBA00022448"/>
    </source>
</evidence>
<comment type="subcellular location">
    <subcellularLocation>
        <location evidence="1">Cell outer membrane</location>
    </subcellularLocation>
</comment>
<feature type="chain" id="PRO_5047300323" evidence="8">
    <location>
        <begin position="23"/>
        <end position="431"/>
    </location>
</feature>
<keyword evidence="6" id="KW-0472">Membrane</keyword>
<evidence type="ECO:0000256" key="7">
    <source>
        <dbReference type="ARBA" id="ARBA00023237"/>
    </source>
</evidence>
<keyword evidence="4" id="KW-1134">Transmembrane beta strand</keyword>
<evidence type="ECO:0000256" key="1">
    <source>
        <dbReference type="ARBA" id="ARBA00004442"/>
    </source>
</evidence>
<protein>
    <submittedName>
        <fullName evidence="9">TolC family outer membrane protein</fullName>
    </submittedName>
</protein>
<evidence type="ECO:0000256" key="2">
    <source>
        <dbReference type="ARBA" id="ARBA00007613"/>
    </source>
</evidence>
<reference evidence="9 10" key="1">
    <citation type="submission" date="2023-12" db="EMBL/GenBank/DDBJ databases">
        <title>Chromobacterium sp. strain TRC.1.1.SA producing antimicrobial pigment.</title>
        <authorList>
            <person name="Verma N."/>
            <person name="Choksket S."/>
            <person name="Pinnaka A.K."/>
            <person name="Korpole S."/>
        </authorList>
    </citation>
    <scope>NUCLEOTIDE SEQUENCE [LARGE SCALE GENOMIC DNA]</scope>
    <source>
        <strain evidence="9 10">TRC1.1.SA</strain>
    </source>
</reference>
<dbReference type="Gene3D" id="1.20.1600.10">
    <property type="entry name" value="Outer membrane efflux proteins (OEP)"/>
    <property type="match status" value="1"/>
</dbReference>
<dbReference type="RefSeq" id="WP_346788509.1">
    <property type="nucleotide sequence ID" value="NZ_JAYFSJ010000006.1"/>
</dbReference>
<sequence>MISKQNFLHLALLSMLAAPAAAFDLVDAWRAAREFNAEYAAASADLSAGQERRVQGLAGLLPQFNVSYQHTNTMPTTPAAASPSAAYSYGANLSIPLFDLGKMAAYRKGVLASELANNQWQAKQQQLLAAVVQAYLDVLHAQEALQATAASKQLYQLQLKQAQLQLTVGTGTTLDLYEAQAALDGADAKEIREQNELAQHSQRLWRLTGLDASQAQHAGDVLAAPPVDANLAEWLRRAHAHSPELRAAEQALALAKADVTEKRGLHLPVLALSAAYNDSRNPASYPLRQRGSSVGVSVTLPLYAGGGHRSQLREALSRQQAVQDRLLETQRQLDEEVSKAWRNLNSSAALLRAQQRLLASSQNKLASTRLGVKVGIRTNLDLLQAEQAVYDVQSGIVRSKHGYLKTQVVLAQLAGVLDEAELERINWVIRR</sequence>